<dbReference type="Gene3D" id="3.30.565.10">
    <property type="entry name" value="Histidine kinase-like ATPase, C-terminal domain"/>
    <property type="match status" value="1"/>
</dbReference>
<dbReference type="GO" id="GO:0010906">
    <property type="term" value="P:regulation of glucose metabolic process"/>
    <property type="evidence" value="ECO:0007669"/>
    <property type="project" value="TreeGrafter"/>
</dbReference>
<dbReference type="SUPFAM" id="SSF55874">
    <property type="entry name" value="ATPase domain of HSP90 chaperone/DNA topoisomerase II/histidine kinase"/>
    <property type="match status" value="1"/>
</dbReference>
<dbReference type="InterPro" id="IPR005467">
    <property type="entry name" value="His_kinase_dom"/>
</dbReference>
<evidence type="ECO:0000256" key="7">
    <source>
        <dbReference type="ARBA" id="ARBA00048201"/>
    </source>
</evidence>
<dbReference type="GO" id="GO:0004740">
    <property type="term" value="F:pyruvate dehydrogenase (acetyl-transferring) kinase activity"/>
    <property type="evidence" value="ECO:0007669"/>
    <property type="project" value="UniProtKB-EC"/>
</dbReference>
<dbReference type="Pfam" id="PF10436">
    <property type="entry name" value="BCDHK_Adom3"/>
    <property type="match status" value="1"/>
</dbReference>
<evidence type="ECO:0000256" key="8">
    <source>
        <dbReference type="RuleBase" id="RU366032"/>
    </source>
</evidence>
<dbReference type="SMART" id="SM00387">
    <property type="entry name" value="HATPase_c"/>
    <property type="match status" value="1"/>
</dbReference>
<dbReference type="InterPro" id="IPR004358">
    <property type="entry name" value="Sig_transdc_His_kin-like_C"/>
</dbReference>
<sequence length="457" mass="50006">MSSRLALYARRAPRPVHFSEMLKFGPTPHPNTLLATSRFLADEISVRLAHRHAELESLPYGLSTTREAALVREWYSISFNELTRFYDDLDRHSRDPGMAPAWTKNWWHRLGQSDDSGSKTSTADVPRGVAATSAVVEPTPSMPLTPDRYYTPNPPPLPPHMQDAVPQYTKRFTSLLHGIVERHNPVVVTVSKNVPRLLPAHMPQHHPEVQAFLNRFHANRVGVRVLIGHHLALSNPKARRFPNHIGIVCTKTDTVAVAQEAATDASEICEQNFGVAPPVHIVLANQTTISDSDIASSAALSLVYIPSHLHHILFELLKNAMRATLLKHTPSSGSPIPPVTITVTPTATNISIKIADQGCGIPRAQLANVMTYAYTTAATSVAPDGSNSATAAAVDDLFTGSELQAPMAGFGYGLPLARLYARYFKGDLSISSTQGKGTEVELTLRRDWVNDDEQVVL</sequence>
<keyword evidence="4 8" id="KW-0418">Kinase</keyword>
<evidence type="ECO:0000256" key="1">
    <source>
        <dbReference type="ARBA" id="ARBA00006155"/>
    </source>
</evidence>
<keyword evidence="11" id="KW-1185">Reference proteome</keyword>
<comment type="similarity">
    <text evidence="1 8">Belongs to the PDK/BCKDK protein kinase family.</text>
</comment>
<protein>
    <recommendedName>
        <fullName evidence="8">Protein-serine/threonine kinase</fullName>
        <ecNumber evidence="8">2.7.11.-</ecNumber>
    </recommendedName>
</protein>
<evidence type="ECO:0000256" key="3">
    <source>
        <dbReference type="ARBA" id="ARBA00022741"/>
    </source>
</evidence>
<evidence type="ECO:0000313" key="11">
    <source>
        <dbReference type="Proteomes" id="UP000318582"/>
    </source>
</evidence>
<comment type="catalytic activity">
    <reaction evidence="7">
        <text>L-seryl-[pyruvate dehydrogenase E1 alpha subunit] + ATP = O-phospho-L-seryl-[pyruvate dehydrogenase E1 alpha subunit] + ADP + H(+)</text>
        <dbReference type="Rhea" id="RHEA:23052"/>
        <dbReference type="Rhea" id="RHEA-COMP:13689"/>
        <dbReference type="Rhea" id="RHEA-COMP:13690"/>
        <dbReference type="ChEBI" id="CHEBI:15378"/>
        <dbReference type="ChEBI" id="CHEBI:29999"/>
        <dbReference type="ChEBI" id="CHEBI:30616"/>
        <dbReference type="ChEBI" id="CHEBI:83421"/>
        <dbReference type="ChEBI" id="CHEBI:456216"/>
        <dbReference type="EC" id="2.7.11.2"/>
    </reaction>
</comment>
<comment type="subcellular location">
    <subcellularLocation>
        <location evidence="8">Mitochondrion matrix</location>
    </subcellularLocation>
</comment>
<dbReference type="SUPFAM" id="SSF69012">
    <property type="entry name" value="alpha-ketoacid dehydrogenase kinase, N-terminal domain"/>
    <property type="match status" value="1"/>
</dbReference>
<dbReference type="PROSITE" id="PS50109">
    <property type="entry name" value="HIS_KIN"/>
    <property type="match status" value="1"/>
</dbReference>
<reference evidence="10 11" key="1">
    <citation type="journal article" date="2019" name="Sci. Rep.">
        <title>Comparative genomics of chytrid fungi reveal insights into the obligate biotrophic and pathogenic lifestyle of Synchytrium endobioticum.</title>
        <authorList>
            <person name="van de Vossenberg B.T.L.H."/>
            <person name="Warris S."/>
            <person name="Nguyen H.D.T."/>
            <person name="van Gent-Pelzer M.P.E."/>
            <person name="Joly D.L."/>
            <person name="van de Geest H.C."/>
            <person name="Bonants P.J.M."/>
            <person name="Smith D.S."/>
            <person name="Levesque C.A."/>
            <person name="van der Lee T.A.J."/>
        </authorList>
    </citation>
    <scope>NUCLEOTIDE SEQUENCE [LARGE SCALE GENOMIC DNA]</scope>
    <source>
        <strain evidence="10 11">CBS 809.83</strain>
    </source>
</reference>
<dbReference type="GO" id="GO:0005524">
    <property type="term" value="F:ATP binding"/>
    <property type="evidence" value="ECO:0007669"/>
    <property type="project" value="UniProtKB-UniRule"/>
</dbReference>
<dbReference type="Gene3D" id="1.20.140.20">
    <property type="entry name" value="Alpha-ketoacid/pyruvate dehydrogenase kinase, N-terminal domain"/>
    <property type="match status" value="1"/>
</dbReference>
<dbReference type="EMBL" id="QEAQ01000049">
    <property type="protein sequence ID" value="TPX57637.1"/>
    <property type="molecule type" value="Genomic_DNA"/>
</dbReference>
<dbReference type="GO" id="GO:0005759">
    <property type="term" value="C:mitochondrial matrix"/>
    <property type="evidence" value="ECO:0007669"/>
    <property type="project" value="UniProtKB-SubCell"/>
</dbReference>
<dbReference type="PANTHER" id="PTHR11947">
    <property type="entry name" value="PYRUVATE DEHYDROGENASE KINASE"/>
    <property type="match status" value="1"/>
</dbReference>
<evidence type="ECO:0000256" key="6">
    <source>
        <dbReference type="ARBA" id="ARBA00023128"/>
    </source>
</evidence>
<dbReference type="InterPro" id="IPR039028">
    <property type="entry name" value="BCKD/PDK"/>
</dbReference>
<proteinExistence type="inferred from homology"/>
<keyword evidence="2 8" id="KW-0808">Transferase</keyword>
<keyword evidence="5 8" id="KW-0067">ATP-binding</keyword>
<organism evidence="10 11">
    <name type="scientific">Powellomyces hirtus</name>
    <dbReference type="NCBI Taxonomy" id="109895"/>
    <lineage>
        <taxon>Eukaryota</taxon>
        <taxon>Fungi</taxon>
        <taxon>Fungi incertae sedis</taxon>
        <taxon>Chytridiomycota</taxon>
        <taxon>Chytridiomycota incertae sedis</taxon>
        <taxon>Chytridiomycetes</taxon>
        <taxon>Spizellomycetales</taxon>
        <taxon>Powellomycetaceae</taxon>
        <taxon>Powellomyces</taxon>
    </lineage>
</organism>
<name>A0A507E2N8_9FUNG</name>
<feature type="domain" description="Histidine kinase" evidence="9">
    <location>
        <begin position="306"/>
        <end position="448"/>
    </location>
</feature>
<dbReference type="AlphaFoldDB" id="A0A507E2N8"/>
<dbReference type="PANTHER" id="PTHR11947:SF3">
    <property type="entry name" value="[PYRUVATE DEHYDROGENASE (ACETYL-TRANSFERRING)] KINASE, MITOCHONDRIAL"/>
    <property type="match status" value="1"/>
</dbReference>
<dbReference type="STRING" id="109895.A0A507E2N8"/>
<dbReference type="PRINTS" id="PR00344">
    <property type="entry name" value="BCTRLSENSOR"/>
</dbReference>
<dbReference type="Pfam" id="PF02518">
    <property type="entry name" value="HATPase_c"/>
    <property type="match status" value="1"/>
</dbReference>
<comment type="caution">
    <text evidence="10">The sequence shown here is derived from an EMBL/GenBank/DDBJ whole genome shotgun (WGS) entry which is preliminary data.</text>
</comment>
<dbReference type="Proteomes" id="UP000318582">
    <property type="component" value="Unassembled WGS sequence"/>
</dbReference>
<keyword evidence="6 8" id="KW-0496">Mitochondrion</keyword>
<dbReference type="InterPro" id="IPR036784">
    <property type="entry name" value="AK/P_DHK_N_sf"/>
</dbReference>
<evidence type="ECO:0000256" key="5">
    <source>
        <dbReference type="ARBA" id="ARBA00022840"/>
    </source>
</evidence>
<dbReference type="InterPro" id="IPR036890">
    <property type="entry name" value="HATPase_C_sf"/>
</dbReference>
<evidence type="ECO:0000256" key="2">
    <source>
        <dbReference type="ARBA" id="ARBA00022679"/>
    </source>
</evidence>
<dbReference type="InterPro" id="IPR018955">
    <property type="entry name" value="BCDHK/PDK_N"/>
</dbReference>
<dbReference type="EC" id="2.7.11.-" evidence="8"/>
<gene>
    <name evidence="10" type="ORF">PhCBS80983_g03693</name>
</gene>
<dbReference type="InterPro" id="IPR003594">
    <property type="entry name" value="HATPase_dom"/>
</dbReference>
<evidence type="ECO:0000256" key="4">
    <source>
        <dbReference type="ARBA" id="ARBA00022777"/>
    </source>
</evidence>
<keyword evidence="3 8" id="KW-0547">Nucleotide-binding</keyword>
<evidence type="ECO:0000259" key="9">
    <source>
        <dbReference type="PROSITE" id="PS50109"/>
    </source>
</evidence>
<evidence type="ECO:0000313" key="10">
    <source>
        <dbReference type="EMBL" id="TPX57637.1"/>
    </source>
</evidence>
<accession>A0A507E2N8</accession>